<dbReference type="OrthoDB" id="541275at2759"/>
<evidence type="ECO:0000313" key="3">
    <source>
        <dbReference type="Proteomes" id="UP000054498"/>
    </source>
</evidence>
<protein>
    <submittedName>
        <fullName evidence="2">Uncharacterized protein</fullName>
    </submittedName>
</protein>
<feature type="transmembrane region" description="Helical" evidence="1">
    <location>
        <begin position="34"/>
        <end position="59"/>
    </location>
</feature>
<dbReference type="Proteomes" id="UP000054498">
    <property type="component" value="Unassembled WGS sequence"/>
</dbReference>
<dbReference type="AlphaFoldDB" id="A0A0D2LIC7"/>
<dbReference type="EMBL" id="KK100406">
    <property type="protein sequence ID" value="KIZ06169.1"/>
    <property type="molecule type" value="Genomic_DNA"/>
</dbReference>
<keyword evidence="1" id="KW-0472">Membrane</keyword>
<sequence length="189" mass="19769">MSFLWKQISSIVLAPDFPGWLAPLHFNPNRWFEFVSFTCTLTASWVLAAALTGGLSYAASRGVPEALRATSWAWLVSMPIAAAQLVLVTAAESRALVGTEDFASALPLAAQGPGEPVATAAGVLGVMCFWRAFYTVALDPWSSSAQRITAEAQALREAATVAVALAAVGAAALQVVQAASGVMERGQLM</sequence>
<proteinExistence type="predicted"/>
<feature type="transmembrane region" description="Helical" evidence="1">
    <location>
        <begin position="117"/>
        <end position="137"/>
    </location>
</feature>
<keyword evidence="1" id="KW-0812">Transmembrane</keyword>
<feature type="transmembrane region" description="Helical" evidence="1">
    <location>
        <begin position="158"/>
        <end position="179"/>
    </location>
</feature>
<reference evidence="2 3" key="1">
    <citation type="journal article" date="2013" name="BMC Genomics">
        <title>Reconstruction of the lipid metabolism for the microalga Monoraphidium neglectum from its genome sequence reveals characteristics suitable for biofuel production.</title>
        <authorList>
            <person name="Bogen C."/>
            <person name="Al-Dilaimi A."/>
            <person name="Albersmeier A."/>
            <person name="Wichmann J."/>
            <person name="Grundmann M."/>
            <person name="Rupp O."/>
            <person name="Lauersen K.J."/>
            <person name="Blifernez-Klassen O."/>
            <person name="Kalinowski J."/>
            <person name="Goesmann A."/>
            <person name="Mussgnug J.H."/>
            <person name="Kruse O."/>
        </authorList>
    </citation>
    <scope>NUCLEOTIDE SEQUENCE [LARGE SCALE GENOMIC DNA]</scope>
    <source>
        <strain evidence="2 3">SAG 48.87</strain>
    </source>
</reference>
<dbReference type="RefSeq" id="XP_013905188.1">
    <property type="nucleotide sequence ID" value="XM_014049734.1"/>
</dbReference>
<organism evidence="2 3">
    <name type="scientific">Monoraphidium neglectum</name>
    <dbReference type="NCBI Taxonomy" id="145388"/>
    <lineage>
        <taxon>Eukaryota</taxon>
        <taxon>Viridiplantae</taxon>
        <taxon>Chlorophyta</taxon>
        <taxon>core chlorophytes</taxon>
        <taxon>Chlorophyceae</taxon>
        <taxon>CS clade</taxon>
        <taxon>Sphaeropleales</taxon>
        <taxon>Selenastraceae</taxon>
        <taxon>Monoraphidium</taxon>
    </lineage>
</organism>
<gene>
    <name evidence="2" type="ORF">MNEG_1789</name>
</gene>
<dbReference type="KEGG" id="mng:MNEG_1789"/>
<keyword evidence="1" id="KW-1133">Transmembrane helix</keyword>
<name>A0A0D2LIC7_9CHLO</name>
<evidence type="ECO:0000256" key="1">
    <source>
        <dbReference type="SAM" id="Phobius"/>
    </source>
</evidence>
<feature type="transmembrane region" description="Helical" evidence="1">
    <location>
        <begin position="71"/>
        <end position="91"/>
    </location>
</feature>
<evidence type="ECO:0000313" key="2">
    <source>
        <dbReference type="EMBL" id="KIZ06169.1"/>
    </source>
</evidence>
<accession>A0A0D2LIC7</accession>
<keyword evidence="3" id="KW-1185">Reference proteome</keyword>
<dbReference type="GeneID" id="25734667"/>